<protein>
    <submittedName>
        <fullName evidence="1">Tyrosine phosphatase family protein</fullName>
    </submittedName>
</protein>
<reference evidence="1" key="2">
    <citation type="submission" date="2023-07" db="EMBL/GenBank/DDBJ databases">
        <authorList>
            <person name="Sun H."/>
        </authorList>
    </citation>
    <scope>NUCLEOTIDE SEQUENCE</scope>
    <source>
        <strain evidence="1">05753</strain>
    </source>
</reference>
<dbReference type="InterPro" id="IPR029021">
    <property type="entry name" value="Prot-tyrosine_phosphatase-like"/>
</dbReference>
<evidence type="ECO:0000313" key="1">
    <source>
        <dbReference type="EMBL" id="MDO1581640.1"/>
    </source>
</evidence>
<dbReference type="PROSITE" id="PS00383">
    <property type="entry name" value="TYR_PHOSPHATASE_1"/>
    <property type="match status" value="1"/>
</dbReference>
<dbReference type="SUPFAM" id="SSF52799">
    <property type="entry name" value="(Phosphotyrosine protein) phosphatases II"/>
    <property type="match status" value="1"/>
</dbReference>
<proteinExistence type="predicted"/>
<reference evidence="1" key="1">
    <citation type="journal article" date="2015" name="Int. J. Syst. Evol. Microbiol.">
        <title>Rhizobium oryzicola sp. nov., potential plant-growth-promoting endophytic bacteria isolated from rice roots.</title>
        <authorList>
            <person name="Zhang X.X."/>
            <person name="Gao J.S."/>
            <person name="Cao Y.H."/>
            <person name="Sheirdil R.A."/>
            <person name="Wang X.C."/>
            <person name="Zhang L."/>
        </authorList>
    </citation>
    <scope>NUCLEOTIDE SEQUENCE</scope>
    <source>
        <strain evidence="1">05753</strain>
    </source>
</reference>
<dbReference type="InterPro" id="IPR016130">
    <property type="entry name" value="Tyr_Pase_AS"/>
</dbReference>
<dbReference type="Gene3D" id="3.90.190.10">
    <property type="entry name" value="Protein tyrosine phosphatase superfamily"/>
    <property type="match status" value="1"/>
</dbReference>
<dbReference type="RefSeq" id="WP_302075738.1">
    <property type="nucleotide sequence ID" value="NZ_JAUKWQ010000001.1"/>
</dbReference>
<gene>
    <name evidence="1" type="ORF">Q2T52_05965</name>
</gene>
<dbReference type="Proteomes" id="UP001169006">
    <property type="component" value="Unassembled WGS sequence"/>
</dbReference>
<keyword evidence="2" id="KW-1185">Reference proteome</keyword>
<sequence length="189" mass="20218">MSAIIVCPLEKIAELAVRYGAREMVSLMAEKQDFHRPAVIRAERHLKLAMNDITFAGTGDLIAPSEAHVERLIDFAKNWDQTAPLIIHCWMGVSRSPAAAVIASLALHPDEDDFAVAARLRQVAPHATPNSRMIEIGDRALGRGGRLVAAIKSIGRGAETDGRASFVLPLPTAPVMTEAPTEGLTAAAP</sequence>
<evidence type="ECO:0000313" key="2">
    <source>
        <dbReference type="Proteomes" id="UP001169006"/>
    </source>
</evidence>
<comment type="caution">
    <text evidence="1">The sequence shown here is derived from an EMBL/GenBank/DDBJ whole genome shotgun (WGS) entry which is preliminary data.</text>
</comment>
<organism evidence="1 2">
    <name type="scientific">Rhizobium oryzicola</name>
    <dbReference type="NCBI Taxonomy" id="1232668"/>
    <lineage>
        <taxon>Bacteria</taxon>
        <taxon>Pseudomonadati</taxon>
        <taxon>Pseudomonadota</taxon>
        <taxon>Alphaproteobacteria</taxon>
        <taxon>Hyphomicrobiales</taxon>
        <taxon>Rhizobiaceae</taxon>
        <taxon>Rhizobium/Agrobacterium group</taxon>
        <taxon>Rhizobium</taxon>
    </lineage>
</organism>
<accession>A0ABT8ST91</accession>
<dbReference type="EMBL" id="JAUKWQ010000001">
    <property type="protein sequence ID" value="MDO1581640.1"/>
    <property type="molecule type" value="Genomic_DNA"/>
</dbReference>
<name>A0ABT8ST91_9HYPH</name>